<dbReference type="AlphaFoldDB" id="A0A2P5Y5Z7"/>
<organism evidence="1 2">
    <name type="scientific">Gossypium barbadense</name>
    <name type="common">Sea Island cotton</name>
    <name type="synonym">Hibiscus barbadensis</name>
    <dbReference type="NCBI Taxonomy" id="3634"/>
    <lineage>
        <taxon>Eukaryota</taxon>
        <taxon>Viridiplantae</taxon>
        <taxon>Streptophyta</taxon>
        <taxon>Embryophyta</taxon>
        <taxon>Tracheophyta</taxon>
        <taxon>Spermatophyta</taxon>
        <taxon>Magnoliopsida</taxon>
        <taxon>eudicotyledons</taxon>
        <taxon>Gunneridae</taxon>
        <taxon>Pentapetalae</taxon>
        <taxon>rosids</taxon>
        <taxon>malvids</taxon>
        <taxon>Malvales</taxon>
        <taxon>Malvaceae</taxon>
        <taxon>Malvoideae</taxon>
        <taxon>Gossypium</taxon>
    </lineage>
</organism>
<evidence type="ECO:0000313" key="1">
    <source>
        <dbReference type="EMBL" id="PPS11023.1"/>
    </source>
</evidence>
<evidence type="ECO:0000313" key="2">
    <source>
        <dbReference type="Proteomes" id="UP000239757"/>
    </source>
</evidence>
<dbReference type="EMBL" id="KZ663651">
    <property type="protein sequence ID" value="PPS11023.1"/>
    <property type="molecule type" value="Genomic_DNA"/>
</dbReference>
<name>A0A2P5Y5Z7_GOSBA</name>
<protein>
    <submittedName>
        <fullName evidence="1">Uncharacterized protein</fullName>
    </submittedName>
</protein>
<sequence>MVREVGMAMRCGGAQRCQHMKPLHELDEKVVVAETVGPHAVEGHHQSMRVKDDSWATVSRSPKCRANRVPQRWRESRCLGAARIVGGRTWLAHDHVAWPWLFIIARAGGNLCPISTWPKAHPCARPCLCGKPVFKSSVSVVYLKSAKLGMTYLDCSERENAKYHKRDFFIQFGSDNVRICCI</sequence>
<accession>A0A2P5Y5Z7</accession>
<dbReference type="Proteomes" id="UP000239757">
    <property type="component" value="Unassembled WGS sequence"/>
</dbReference>
<reference evidence="1 2" key="1">
    <citation type="submission" date="2015-01" db="EMBL/GenBank/DDBJ databases">
        <title>Genome of allotetraploid Gossypium barbadense reveals genomic plasticity and fiber elongation in cotton evolution.</title>
        <authorList>
            <person name="Chen X."/>
            <person name="Liu X."/>
            <person name="Zhao B."/>
            <person name="Zheng H."/>
            <person name="Hu Y."/>
            <person name="Lu G."/>
            <person name="Yang C."/>
            <person name="Chen J."/>
            <person name="Shan C."/>
            <person name="Zhang L."/>
            <person name="Zhou Y."/>
            <person name="Wang L."/>
            <person name="Guo W."/>
            <person name="Bai Y."/>
            <person name="Ruan J."/>
            <person name="Shangguan X."/>
            <person name="Mao Y."/>
            <person name="Jiang J."/>
            <person name="Zhu Y."/>
            <person name="Lei J."/>
            <person name="Kang H."/>
            <person name="Chen S."/>
            <person name="He X."/>
            <person name="Wang R."/>
            <person name="Wang Y."/>
            <person name="Chen J."/>
            <person name="Wang L."/>
            <person name="Yu S."/>
            <person name="Wang B."/>
            <person name="Wei J."/>
            <person name="Song S."/>
            <person name="Lu X."/>
            <person name="Gao Z."/>
            <person name="Gu W."/>
            <person name="Deng X."/>
            <person name="Ma D."/>
            <person name="Wang S."/>
            <person name="Liang W."/>
            <person name="Fang L."/>
            <person name="Cai C."/>
            <person name="Zhu X."/>
            <person name="Zhou B."/>
            <person name="Zhang Y."/>
            <person name="Chen Z."/>
            <person name="Xu S."/>
            <person name="Zhu R."/>
            <person name="Wang S."/>
            <person name="Zhang T."/>
            <person name="Zhao G."/>
        </authorList>
    </citation>
    <scope>NUCLEOTIDE SEQUENCE [LARGE SCALE GENOMIC DNA]</scope>
    <source>
        <strain evidence="2">cv. Xinhai21</strain>
        <tissue evidence="1">Leaf</tissue>
    </source>
</reference>
<proteinExistence type="predicted"/>
<gene>
    <name evidence="1" type="ORF">GOBAR_AA09621</name>
</gene>